<feature type="compositionally biased region" description="Acidic residues" evidence="1">
    <location>
        <begin position="138"/>
        <end position="147"/>
    </location>
</feature>
<sequence>MPPKTSAPTAVTAAFPSKPTHAKPKKFFSCTTAAQQNTILLWLEEPDNFKLITGSAAFKQKIIAGTKLKKTDACKFLAEHVNKQTSASWIFKQGKTCYKLYFKRCKQTKAACETTRFGVTDNDEKQGIKTMDEKLEAAEEDVADNEDGGLSAIAEDATTSLEDVRNVEDANEKTAKCKLEPTTPQKVKKGQHSSSSTNSTSSSIISSSASKCSKHSHDFSSVFADAQDQCSTEAVECTNLEAEWHKDELQLKD</sequence>
<dbReference type="AlphaFoldDB" id="A0AAD5ST50"/>
<accession>A0AAD5ST50</accession>
<organism evidence="2 3">
    <name type="scientific">Physocladia obscura</name>
    <dbReference type="NCBI Taxonomy" id="109957"/>
    <lineage>
        <taxon>Eukaryota</taxon>
        <taxon>Fungi</taxon>
        <taxon>Fungi incertae sedis</taxon>
        <taxon>Chytridiomycota</taxon>
        <taxon>Chytridiomycota incertae sedis</taxon>
        <taxon>Chytridiomycetes</taxon>
        <taxon>Chytridiales</taxon>
        <taxon>Chytriomycetaceae</taxon>
        <taxon>Physocladia</taxon>
    </lineage>
</organism>
<gene>
    <name evidence="2" type="ORF">HK100_005925</name>
</gene>
<keyword evidence="3" id="KW-1185">Reference proteome</keyword>
<protein>
    <submittedName>
        <fullName evidence="2">Uncharacterized protein</fullName>
    </submittedName>
</protein>
<feature type="compositionally biased region" description="Basic and acidic residues" evidence="1">
    <location>
        <begin position="162"/>
        <end position="179"/>
    </location>
</feature>
<reference evidence="2" key="1">
    <citation type="submission" date="2020-05" db="EMBL/GenBank/DDBJ databases">
        <title>Phylogenomic resolution of chytrid fungi.</title>
        <authorList>
            <person name="Stajich J.E."/>
            <person name="Amses K."/>
            <person name="Simmons R."/>
            <person name="Seto K."/>
            <person name="Myers J."/>
            <person name="Bonds A."/>
            <person name="Quandt C.A."/>
            <person name="Barry K."/>
            <person name="Liu P."/>
            <person name="Grigoriev I."/>
            <person name="Longcore J.E."/>
            <person name="James T.Y."/>
        </authorList>
    </citation>
    <scope>NUCLEOTIDE SEQUENCE</scope>
    <source>
        <strain evidence="2">JEL0513</strain>
    </source>
</reference>
<name>A0AAD5ST50_9FUNG</name>
<feature type="compositionally biased region" description="Low complexity" evidence="1">
    <location>
        <begin position="192"/>
        <end position="207"/>
    </location>
</feature>
<dbReference type="Proteomes" id="UP001211907">
    <property type="component" value="Unassembled WGS sequence"/>
</dbReference>
<evidence type="ECO:0000313" key="2">
    <source>
        <dbReference type="EMBL" id="KAJ3095095.1"/>
    </source>
</evidence>
<evidence type="ECO:0000313" key="3">
    <source>
        <dbReference type="Proteomes" id="UP001211907"/>
    </source>
</evidence>
<evidence type="ECO:0000256" key="1">
    <source>
        <dbReference type="SAM" id="MobiDB-lite"/>
    </source>
</evidence>
<comment type="caution">
    <text evidence="2">The sequence shown here is derived from an EMBL/GenBank/DDBJ whole genome shotgun (WGS) entry which is preliminary data.</text>
</comment>
<dbReference type="EMBL" id="JADGJH010002751">
    <property type="protein sequence ID" value="KAJ3095095.1"/>
    <property type="molecule type" value="Genomic_DNA"/>
</dbReference>
<proteinExistence type="predicted"/>
<feature type="region of interest" description="Disordered" evidence="1">
    <location>
        <begin position="136"/>
        <end position="207"/>
    </location>
</feature>